<evidence type="ECO:0000256" key="1">
    <source>
        <dbReference type="SAM" id="Phobius"/>
    </source>
</evidence>
<dbReference type="RefSeq" id="XP_015188212.1">
    <property type="nucleotide sequence ID" value="XM_015332726.1"/>
</dbReference>
<organism evidence="3 4">
    <name type="scientific">Polistes dominula</name>
    <name type="common">European paper wasp</name>
    <name type="synonym">Vespa dominula</name>
    <dbReference type="NCBI Taxonomy" id="743375"/>
    <lineage>
        <taxon>Eukaryota</taxon>
        <taxon>Metazoa</taxon>
        <taxon>Ecdysozoa</taxon>
        <taxon>Arthropoda</taxon>
        <taxon>Hexapoda</taxon>
        <taxon>Insecta</taxon>
        <taxon>Pterygota</taxon>
        <taxon>Neoptera</taxon>
        <taxon>Endopterygota</taxon>
        <taxon>Hymenoptera</taxon>
        <taxon>Apocrita</taxon>
        <taxon>Aculeata</taxon>
        <taxon>Vespoidea</taxon>
        <taxon>Vespidae</taxon>
        <taxon>Polistinae</taxon>
        <taxon>Polistini</taxon>
        <taxon>Polistes</taxon>
    </lineage>
</organism>
<evidence type="ECO:0000259" key="2">
    <source>
        <dbReference type="PROSITE" id="PS51340"/>
    </source>
</evidence>
<dbReference type="GeneID" id="107072638"/>
<reference evidence="4" key="1">
    <citation type="submission" date="2025-08" db="UniProtKB">
        <authorList>
            <consortium name="RefSeq"/>
        </authorList>
    </citation>
    <scope>IDENTIFICATION</scope>
</reference>
<keyword evidence="1" id="KW-0812">Transmembrane</keyword>
<dbReference type="SUPFAM" id="SSF141673">
    <property type="entry name" value="MOSC N-terminal domain-like"/>
    <property type="match status" value="1"/>
</dbReference>
<dbReference type="InterPro" id="IPR011037">
    <property type="entry name" value="Pyrv_Knase-like_insert_dom_sf"/>
</dbReference>
<keyword evidence="3" id="KW-1185">Reference proteome</keyword>
<dbReference type="PANTHER" id="PTHR14237:SF19">
    <property type="entry name" value="MITOCHONDRIAL AMIDOXIME REDUCING COMPONENT 1"/>
    <property type="match status" value="1"/>
</dbReference>
<dbReference type="PROSITE" id="PS51340">
    <property type="entry name" value="MOSC"/>
    <property type="match status" value="1"/>
</dbReference>
<sequence>MITNRTRLACVTVTTVGVGTVVFFLWWWWNRKQKYQLPSKWRKVGELSDLVTYPVKSLGPIRYTTMECTVLGLKDGWLRDRTLLVIDINEHFVTARQFPKMIQILPSISGSVLTLNAPGMTSVSVDLARIPGKSFQTAVWGLTVPACDCGEEAAKWLSRFLLQEDVGFRLVYYPLDRPVREIQDKNKIFPLLEKADSGAYPDETSYHLINYSSIMDLNSRLEESITSSYFRPNFVVTGANVYEEDSWDWVKIGDVVFRNVRPCTRCTLTTINPETGTKSPKVEPLKTLKSYRQIVDPIIRPYIGEAPVMGIHLALRGTSGIIRLGDPVYVDIP</sequence>
<keyword evidence="1" id="KW-1133">Transmembrane helix</keyword>
<dbReference type="Pfam" id="PF03476">
    <property type="entry name" value="MOSC_N"/>
    <property type="match status" value="1"/>
</dbReference>
<dbReference type="SUPFAM" id="SSF50800">
    <property type="entry name" value="PK beta-barrel domain-like"/>
    <property type="match status" value="1"/>
</dbReference>
<keyword evidence="1" id="KW-0472">Membrane</keyword>
<dbReference type="Pfam" id="PF03473">
    <property type="entry name" value="MOSC"/>
    <property type="match status" value="1"/>
</dbReference>
<protein>
    <submittedName>
        <fullName evidence="4">Mitochondrial amidoxime-reducing component 1-like</fullName>
    </submittedName>
</protein>
<gene>
    <name evidence="4" type="primary">LOC107072638</name>
</gene>
<dbReference type="Proteomes" id="UP000694924">
    <property type="component" value="Unplaced"/>
</dbReference>
<evidence type="ECO:0000313" key="4">
    <source>
        <dbReference type="RefSeq" id="XP_015188212.1"/>
    </source>
</evidence>
<dbReference type="InterPro" id="IPR005303">
    <property type="entry name" value="MOCOS_middle"/>
</dbReference>
<feature type="transmembrane region" description="Helical" evidence="1">
    <location>
        <begin position="7"/>
        <end position="29"/>
    </location>
</feature>
<feature type="domain" description="MOSC" evidence="2">
    <location>
        <begin position="173"/>
        <end position="331"/>
    </location>
</feature>
<evidence type="ECO:0000313" key="3">
    <source>
        <dbReference type="Proteomes" id="UP000694924"/>
    </source>
</evidence>
<dbReference type="InterPro" id="IPR005302">
    <property type="entry name" value="MoCF_Sase_C"/>
</dbReference>
<accession>A0ABM1J6X4</accession>
<dbReference type="PANTHER" id="PTHR14237">
    <property type="entry name" value="MOLYBDOPTERIN COFACTOR SULFURASE MOSC"/>
    <property type="match status" value="1"/>
</dbReference>
<proteinExistence type="predicted"/>
<name>A0ABM1J6X4_POLDO</name>